<dbReference type="OrthoDB" id="9802362at2"/>
<sequence>MNLRNHHACRPFLEAGNLSQISAYYEEGRNIMWMMLRAQPRPCFNIELVHDILSLARSARESKLPIDFWVTGSLIPSMFNVGGDLDFFSDAIRTGKREALLAYARSCVDCVHAAARGFDTGAISIAMVEGTALGGGFEAALAHHFLLAQNDARMGFPEIAFNLFPGMGGYSLVARKAGMRLAEELIGVGESHTAEWHSARGLVDQLFEPGDAYIATRTFIDTMRPKLNGIRAMMRARQRVLQLSRAELMEITEDWVEAAFTIEEKDLVFMERLVTLQNRRTSNLRASPAPSANVA</sequence>
<dbReference type="CDD" id="cd06558">
    <property type="entry name" value="crotonase-like"/>
    <property type="match status" value="1"/>
</dbReference>
<name>A0A1H4F7J7_9BURK</name>
<evidence type="ECO:0000313" key="1">
    <source>
        <dbReference type="EMBL" id="SEA92462.1"/>
    </source>
</evidence>
<dbReference type="SUPFAM" id="SSF52096">
    <property type="entry name" value="ClpP/crotonase"/>
    <property type="match status" value="1"/>
</dbReference>
<dbReference type="EMBL" id="FNRQ01000004">
    <property type="protein sequence ID" value="SEA92462.1"/>
    <property type="molecule type" value="Genomic_DNA"/>
</dbReference>
<protein>
    <submittedName>
        <fullName evidence="1">DSF synthase</fullName>
    </submittedName>
</protein>
<dbReference type="STRING" id="83784.SAMN05192564_104125"/>
<dbReference type="Gene3D" id="3.90.226.10">
    <property type="entry name" value="2-enoyl-CoA Hydratase, Chain A, domain 1"/>
    <property type="match status" value="1"/>
</dbReference>
<accession>A0A1H4F7J7</accession>
<reference evidence="2" key="1">
    <citation type="submission" date="2016-10" db="EMBL/GenBank/DDBJ databases">
        <authorList>
            <person name="Varghese N."/>
            <person name="Submissions S."/>
        </authorList>
    </citation>
    <scope>NUCLEOTIDE SEQUENCE [LARGE SCALE GENOMIC DNA]</scope>
    <source>
        <strain evidence="2">LMG 24000</strain>
    </source>
</reference>
<organism evidence="1 2">
    <name type="scientific">Paraburkholderia sartisoli</name>
    <dbReference type="NCBI Taxonomy" id="83784"/>
    <lineage>
        <taxon>Bacteria</taxon>
        <taxon>Pseudomonadati</taxon>
        <taxon>Pseudomonadota</taxon>
        <taxon>Betaproteobacteria</taxon>
        <taxon>Burkholderiales</taxon>
        <taxon>Burkholderiaceae</taxon>
        <taxon>Paraburkholderia</taxon>
    </lineage>
</organism>
<dbReference type="Proteomes" id="UP000198638">
    <property type="component" value="Unassembled WGS sequence"/>
</dbReference>
<dbReference type="Gene3D" id="6.20.390.30">
    <property type="match status" value="1"/>
</dbReference>
<dbReference type="PANTHER" id="PTHR11941:SF54">
    <property type="entry name" value="ENOYL-COA HYDRATASE, MITOCHONDRIAL"/>
    <property type="match status" value="1"/>
</dbReference>
<dbReference type="NCBIfam" id="NF006452">
    <property type="entry name" value="PRK08788.1"/>
    <property type="match status" value="1"/>
</dbReference>
<keyword evidence="2" id="KW-1185">Reference proteome</keyword>
<evidence type="ECO:0000313" key="2">
    <source>
        <dbReference type="Proteomes" id="UP000198638"/>
    </source>
</evidence>
<dbReference type="PANTHER" id="PTHR11941">
    <property type="entry name" value="ENOYL-COA HYDRATASE-RELATED"/>
    <property type="match status" value="1"/>
</dbReference>
<dbReference type="GO" id="GO:0006635">
    <property type="term" value="P:fatty acid beta-oxidation"/>
    <property type="evidence" value="ECO:0007669"/>
    <property type="project" value="TreeGrafter"/>
</dbReference>
<proteinExistence type="predicted"/>
<dbReference type="Pfam" id="PF00378">
    <property type="entry name" value="ECH_1"/>
    <property type="match status" value="1"/>
</dbReference>
<dbReference type="AlphaFoldDB" id="A0A1H4F7J7"/>
<dbReference type="InterPro" id="IPR001753">
    <property type="entry name" value="Enoyl-CoA_hydra/iso"/>
</dbReference>
<dbReference type="InterPro" id="IPR029045">
    <property type="entry name" value="ClpP/crotonase-like_dom_sf"/>
</dbReference>
<gene>
    <name evidence="1" type="ORF">SAMN05192564_104125</name>
</gene>
<dbReference type="RefSeq" id="WP_090534147.1">
    <property type="nucleotide sequence ID" value="NZ_FNRQ01000004.1"/>
</dbReference>
<dbReference type="GO" id="GO:0003824">
    <property type="term" value="F:catalytic activity"/>
    <property type="evidence" value="ECO:0007669"/>
    <property type="project" value="UniProtKB-ARBA"/>
</dbReference>